<proteinExistence type="predicted"/>
<dbReference type="RefSeq" id="WP_169670759.1">
    <property type="nucleotide sequence ID" value="NZ_JABBHF010000002.1"/>
</dbReference>
<dbReference type="InterPro" id="IPR028059">
    <property type="entry name" value="SWM_rpt"/>
</dbReference>
<sequence>MKNIEKYIIICLAMLLIVACQDDEYDAPDTVSDVTWYTSVPPGDEFLRATGGFISFLDASQGDISHEWTIEEGNHFLKTGFNDKDFLPDFIDSSKGLVTDDKAVHVLFMKEGKSTICLKNIFDEKVVYQTVDGPIEATQVGDKWVFEKCFEVEVIAEEIKPAFRILQDGIEILRVGEDDEIDIKDKDTWPTIDVEVNKTLTFIDLSKVGIPNARTWRINGGVPETSNDSIAEIAFLNFGTTVNLGRIESRRDEPLPTKTNWKYIPLNVSVVSSSEPFEVISEINEDETEKISFQVAGIIDPASLAGQNGNFTVNVNNTDAGFNQDIAVQAIEINSVDESILELTLADPIYNSDVVTISYSGGGIQSTDERPLEDFGPITVNMYTTNVLSKDIFGAEGVTGTRGGVQGFWAQHSEWFDTGGRSEEQAASGNASFKWSTPDWDTMSGGNHNFQGSGDGQFVADPGTYEMSLKVYLPSGSDMQAVRTVLQTPWTPVTWSFDGIAKDTWVTLTKTVNITTHTFMWLQMNRSDNPGISGAQTMYIDDIELAPIELRP</sequence>
<name>A0ABX1RVY5_9FLAO</name>
<organism evidence="1 2">
    <name type="scientific">Flavivirga algicola</name>
    <dbReference type="NCBI Taxonomy" id="2729136"/>
    <lineage>
        <taxon>Bacteria</taxon>
        <taxon>Pseudomonadati</taxon>
        <taxon>Bacteroidota</taxon>
        <taxon>Flavobacteriia</taxon>
        <taxon>Flavobacteriales</taxon>
        <taxon>Flavobacteriaceae</taxon>
        <taxon>Flavivirga</taxon>
    </lineage>
</organism>
<dbReference type="PROSITE" id="PS51257">
    <property type="entry name" value="PROKAR_LIPOPROTEIN"/>
    <property type="match status" value="1"/>
</dbReference>
<comment type="caution">
    <text evidence="1">The sequence shown here is derived from an EMBL/GenBank/DDBJ whole genome shotgun (WGS) entry which is preliminary data.</text>
</comment>
<dbReference type="Gene3D" id="2.60.120.260">
    <property type="entry name" value="Galactose-binding domain-like"/>
    <property type="match status" value="1"/>
</dbReference>
<dbReference type="Proteomes" id="UP000746690">
    <property type="component" value="Unassembled WGS sequence"/>
</dbReference>
<evidence type="ECO:0008006" key="3">
    <source>
        <dbReference type="Google" id="ProtNLM"/>
    </source>
</evidence>
<dbReference type="EMBL" id="JABBHF010000002">
    <property type="protein sequence ID" value="NMH86838.1"/>
    <property type="molecule type" value="Genomic_DNA"/>
</dbReference>
<accession>A0ABX1RVY5</accession>
<protein>
    <recommendedName>
        <fullName evidence="3">DUF5689 domain-containing protein</fullName>
    </recommendedName>
</protein>
<keyword evidence="2" id="KW-1185">Reference proteome</keyword>
<reference evidence="1 2" key="1">
    <citation type="submission" date="2020-04" db="EMBL/GenBank/DDBJ databases">
        <title>A Flavivirga sp. nov.</title>
        <authorList>
            <person name="Sun X."/>
        </authorList>
    </citation>
    <scope>NUCLEOTIDE SEQUENCE [LARGE SCALE GENOMIC DNA]</scope>
    <source>
        <strain evidence="1 2">Y03</strain>
    </source>
</reference>
<dbReference type="Pfam" id="PF13753">
    <property type="entry name" value="SWM_repeat"/>
    <property type="match status" value="1"/>
</dbReference>
<evidence type="ECO:0000313" key="1">
    <source>
        <dbReference type="EMBL" id="NMH86838.1"/>
    </source>
</evidence>
<evidence type="ECO:0000313" key="2">
    <source>
        <dbReference type="Proteomes" id="UP000746690"/>
    </source>
</evidence>
<gene>
    <name evidence="1" type="ORF">HHX25_04935</name>
</gene>